<feature type="region of interest" description="Disordered" evidence="1">
    <location>
        <begin position="857"/>
        <end position="903"/>
    </location>
</feature>
<gene>
    <name evidence="2" type="ORF">BCR44DRAFT_36736</name>
</gene>
<evidence type="ECO:0000256" key="1">
    <source>
        <dbReference type="SAM" id="MobiDB-lite"/>
    </source>
</evidence>
<dbReference type="InterPro" id="IPR036770">
    <property type="entry name" value="Ankyrin_rpt-contain_sf"/>
</dbReference>
<feature type="compositionally biased region" description="Acidic residues" evidence="1">
    <location>
        <begin position="861"/>
        <end position="897"/>
    </location>
</feature>
<dbReference type="EMBL" id="MCFL01000137">
    <property type="protein sequence ID" value="ORZ29662.1"/>
    <property type="molecule type" value="Genomic_DNA"/>
</dbReference>
<reference evidence="2 3" key="1">
    <citation type="submission" date="2016-07" db="EMBL/GenBank/DDBJ databases">
        <title>Pervasive Adenine N6-methylation of Active Genes in Fungi.</title>
        <authorList>
            <consortium name="DOE Joint Genome Institute"/>
            <person name="Mondo S.J."/>
            <person name="Dannebaum R.O."/>
            <person name="Kuo R.C."/>
            <person name="Labutti K."/>
            <person name="Haridas S."/>
            <person name="Kuo A."/>
            <person name="Salamov A."/>
            <person name="Ahrendt S.R."/>
            <person name="Lipzen A."/>
            <person name="Sullivan W."/>
            <person name="Andreopoulos W.B."/>
            <person name="Clum A."/>
            <person name="Lindquist E."/>
            <person name="Daum C."/>
            <person name="Ramamoorthy G.K."/>
            <person name="Gryganskyi A."/>
            <person name="Culley D."/>
            <person name="Magnuson J.K."/>
            <person name="James T.Y."/>
            <person name="O'Malley M.A."/>
            <person name="Stajich J.E."/>
            <person name="Spatafora J.W."/>
            <person name="Visel A."/>
            <person name="Grigoriev I.V."/>
        </authorList>
    </citation>
    <scope>NUCLEOTIDE SEQUENCE [LARGE SCALE GENOMIC DNA]</scope>
    <source>
        <strain evidence="2 3">PL171</strain>
    </source>
</reference>
<dbReference type="InterPro" id="IPR052050">
    <property type="entry name" value="SecEffector_AnkRepeat"/>
</dbReference>
<dbReference type="InterPro" id="IPR002110">
    <property type="entry name" value="Ankyrin_rpt"/>
</dbReference>
<dbReference type="SMART" id="SM00248">
    <property type="entry name" value="ANK"/>
    <property type="match status" value="5"/>
</dbReference>
<dbReference type="PANTHER" id="PTHR46586">
    <property type="entry name" value="ANKYRIN REPEAT-CONTAINING PROTEIN"/>
    <property type="match status" value="1"/>
</dbReference>
<evidence type="ECO:0008006" key="4">
    <source>
        <dbReference type="Google" id="ProtNLM"/>
    </source>
</evidence>
<feature type="region of interest" description="Disordered" evidence="1">
    <location>
        <begin position="26"/>
        <end position="68"/>
    </location>
</feature>
<sequence length="903" mass="99873">MSSLEPMKPCAFDTNDTAAAADCLDNKPTAATPSAAAEPVESSRTCVVPPVSPRPLDSASSSSSSYTDHNLKTNTPMLALSADPILPPSLAPMLTNELVELTIGFSLRLLPGKFYLPKDPAVCTLLNVLSRSVVPMPTKIALMLLPTVTLNSVASCAGDQIQLLNMMSQLSAAPYHRPMSYTSTLLQYAAEKGALAVQQWWLDHKDLVPLVCETDGVIYSALIFRQAHVLDWCVVQGFKIPRNDLSLVWGCNNVDILDWCVAHEVPLIDYENAMEDASEKGAVHVLAWWKASGLPLKYSHRALERAIKGRDSAAVLDWWANSGLKLYGDDMELTRIAIQHSDKYALEWLAKNNLFLVHSGLLVDLFSVQDAALIEWCMDRFKMQPSSLGLLADVWVAASTHVTSLTLDLAQQFGFKIPSISDVSPCLEAAARLGSVAVLDWWLWKFPTLCANHFESALKAATAAGHVPILDWIKQHGYFDQENDPDMASLALAAGSGHLDVLEWFAQHPRCTCGSPAHNAYSSTVFLAAAENGHVDILRWWLNAGMQIPSFADLASAGRQAFLNAGRNGHGAVLKYWVDAWMRHSGDNVSTFPPSLVRETLFHFLRSTKPDSIKHFKWWASMSGCLSYAGLDEVVSDASQLNRVDVLDWMLEAQLLDPDFRDYDGLDVAVRYGNVETMDWWVDKVDAFSVPVDIYDCFDGGVSDSDMHLVCHWLAHNAQKLSLDPIELPLYLVEIAGSAALFDRMLRLEVFTMPKSYSVYDEASAGGGLDVLTWWYATDLVEKKDKHYSKEALLHASTTSKVHVLDWWRAMSVDAPCTRLSGPLKLKFPFRSIDAMMARGDVAALAVEWWIASGLLPETAPEVESDPESGDEDDEEEGEDDEDEDEEEEAWDEDNQEDPMAVD</sequence>
<name>A0A1Y2H9E1_9FUNG</name>
<dbReference type="SUPFAM" id="SSF48403">
    <property type="entry name" value="Ankyrin repeat"/>
    <property type="match status" value="1"/>
</dbReference>
<dbReference type="AlphaFoldDB" id="A0A1Y2H9E1"/>
<organism evidence="2 3">
    <name type="scientific">Catenaria anguillulae PL171</name>
    <dbReference type="NCBI Taxonomy" id="765915"/>
    <lineage>
        <taxon>Eukaryota</taxon>
        <taxon>Fungi</taxon>
        <taxon>Fungi incertae sedis</taxon>
        <taxon>Blastocladiomycota</taxon>
        <taxon>Blastocladiomycetes</taxon>
        <taxon>Blastocladiales</taxon>
        <taxon>Catenariaceae</taxon>
        <taxon>Catenaria</taxon>
    </lineage>
</organism>
<dbReference type="PANTHER" id="PTHR46586:SF3">
    <property type="entry name" value="ANKYRIN REPEAT-CONTAINING PROTEIN"/>
    <property type="match status" value="1"/>
</dbReference>
<protein>
    <recommendedName>
        <fullName evidence="4">Ankyrin repeat-containing domain protein</fullName>
    </recommendedName>
</protein>
<accession>A0A1Y2H9E1</accession>
<proteinExistence type="predicted"/>
<dbReference type="Proteomes" id="UP000193411">
    <property type="component" value="Unassembled WGS sequence"/>
</dbReference>
<dbReference type="OrthoDB" id="4772757at2759"/>
<feature type="compositionally biased region" description="Low complexity" evidence="1">
    <location>
        <begin position="26"/>
        <end position="43"/>
    </location>
</feature>
<keyword evidence="3" id="KW-1185">Reference proteome</keyword>
<evidence type="ECO:0000313" key="2">
    <source>
        <dbReference type="EMBL" id="ORZ29662.1"/>
    </source>
</evidence>
<dbReference type="Gene3D" id="1.25.40.20">
    <property type="entry name" value="Ankyrin repeat-containing domain"/>
    <property type="match status" value="1"/>
</dbReference>
<dbReference type="SUPFAM" id="SSF140860">
    <property type="entry name" value="Pseudo ankyrin repeat-like"/>
    <property type="match status" value="1"/>
</dbReference>
<evidence type="ECO:0000313" key="3">
    <source>
        <dbReference type="Proteomes" id="UP000193411"/>
    </source>
</evidence>
<comment type="caution">
    <text evidence="2">The sequence shown here is derived from an EMBL/GenBank/DDBJ whole genome shotgun (WGS) entry which is preliminary data.</text>
</comment>